<accession>A0A343RG43</accession>
<dbReference type="EMBL" id="MF669499">
    <property type="protein sequence ID" value="ATY69725.1"/>
    <property type="molecule type" value="Genomic_DNA"/>
</dbReference>
<gene>
    <name evidence="2" type="primary">orf115</name>
</gene>
<reference evidence="2" key="1">
    <citation type="journal article" date="2017" name="Mitochondrial DNA Part B Resour">
        <title>The complete mitochondrial genome of Alternaria alternata (Hypocreales: Nectriaceae).</title>
        <authorList>
            <person name="Liao M."/>
            <person name="Chen C."/>
            <person name="Li Q."/>
        </authorList>
    </citation>
    <scope>NUCLEOTIDE SEQUENCE</scope>
</reference>
<protein>
    <recommendedName>
        <fullName evidence="1">Homing endonuclease LAGLIDADG domain-containing protein</fullName>
    </recommendedName>
</protein>
<dbReference type="Gene3D" id="3.10.28.10">
    <property type="entry name" value="Homing endonucleases"/>
    <property type="match status" value="1"/>
</dbReference>
<dbReference type="InterPro" id="IPR051289">
    <property type="entry name" value="LAGLIDADG_Endonuclease"/>
</dbReference>
<feature type="domain" description="Homing endonuclease LAGLIDADG" evidence="1">
    <location>
        <begin position="2"/>
        <end position="75"/>
    </location>
</feature>
<name>A0A343RG43_ALTAL</name>
<dbReference type="PANTHER" id="PTHR36181">
    <property type="entry name" value="INTRON-ENCODED ENDONUCLEASE AI3-RELATED"/>
    <property type="match status" value="1"/>
</dbReference>
<dbReference type="InterPro" id="IPR004860">
    <property type="entry name" value="LAGLIDADG_dom"/>
</dbReference>
<dbReference type="GO" id="GO:0004519">
    <property type="term" value="F:endonuclease activity"/>
    <property type="evidence" value="ECO:0007669"/>
    <property type="project" value="InterPro"/>
</dbReference>
<sequence length="115" mass="13279">MGYQTKAIFKITLHKKDFNLLSQVKDYFGVGTITKHGDTTIEYRVKSLKDLDLILSHFEKYPLISQKRSDLELFKFAISLLKNKEHLTKKGFNQILGIKSSMNKGLSEELQLVFP</sequence>
<dbReference type="AlphaFoldDB" id="A0A343RG43"/>
<dbReference type="InterPro" id="IPR027434">
    <property type="entry name" value="Homing_endonucl"/>
</dbReference>
<proteinExistence type="predicted"/>
<dbReference type="PANTHER" id="PTHR36181:SF4">
    <property type="entry name" value="LAGLIDADG ENDONUCLEASE"/>
    <property type="match status" value="1"/>
</dbReference>
<keyword evidence="2" id="KW-0496">Mitochondrion</keyword>
<dbReference type="GO" id="GO:0005739">
    <property type="term" value="C:mitochondrion"/>
    <property type="evidence" value="ECO:0007669"/>
    <property type="project" value="UniProtKB-ARBA"/>
</dbReference>
<evidence type="ECO:0000313" key="2">
    <source>
        <dbReference type="EMBL" id="ATY69725.1"/>
    </source>
</evidence>
<geneLocation type="mitochondrion" evidence="2"/>
<organism evidence="2">
    <name type="scientific">Alternaria alternata</name>
    <name type="common">Alternaria rot fungus</name>
    <name type="synonym">Torula alternata</name>
    <dbReference type="NCBI Taxonomy" id="5599"/>
    <lineage>
        <taxon>Eukaryota</taxon>
        <taxon>Fungi</taxon>
        <taxon>Dikarya</taxon>
        <taxon>Ascomycota</taxon>
        <taxon>Pezizomycotina</taxon>
        <taxon>Dothideomycetes</taxon>
        <taxon>Pleosporomycetidae</taxon>
        <taxon>Pleosporales</taxon>
        <taxon>Pleosporineae</taxon>
        <taxon>Pleosporaceae</taxon>
        <taxon>Alternaria</taxon>
        <taxon>Alternaria sect. Alternaria</taxon>
        <taxon>Alternaria alternata complex</taxon>
    </lineage>
</organism>
<dbReference type="Pfam" id="PF00961">
    <property type="entry name" value="LAGLIDADG_1"/>
    <property type="match status" value="1"/>
</dbReference>
<dbReference type="SUPFAM" id="SSF55608">
    <property type="entry name" value="Homing endonucleases"/>
    <property type="match status" value="1"/>
</dbReference>
<evidence type="ECO:0000259" key="1">
    <source>
        <dbReference type="Pfam" id="PF00961"/>
    </source>
</evidence>